<accession>A0A9D1GR48</accession>
<evidence type="ECO:0000313" key="9">
    <source>
        <dbReference type="Proteomes" id="UP000886758"/>
    </source>
</evidence>
<reference evidence="8" key="2">
    <citation type="journal article" date="2021" name="PeerJ">
        <title>Extensive microbial diversity within the chicken gut microbiome revealed by metagenomics and culture.</title>
        <authorList>
            <person name="Gilroy R."/>
            <person name="Ravi A."/>
            <person name="Getino M."/>
            <person name="Pursley I."/>
            <person name="Horton D.L."/>
            <person name="Alikhan N.F."/>
            <person name="Baker D."/>
            <person name="Gharbi K."/>
            <person name="Hall N."/>
            <person name="Watson M."/>
            <person name="Adriaenssens E.M."/>
            <person name="Foster-Nyarko E."/>
            <person name="Jarju S."/>
            <person name="Secka A."/>
            <person name="Antonio M."/>
            <person name="Oren A."/>
            <person name="Chaudhuri R.R."/>
            <person name="La Ragione R."/>
            <person name="Hildebrand F."/>
            <person name="Pallen M.J."/>
        </authorList>
    </citation>
    <scope>NUCLEOTIDE SEQUENCE</scope>
    <source>
        <strain evidence="8">ChiW17-6978</strain>
    </source>
</reference>
<dbReference type="Gene3D" id="1.10.10.10">
    <property type="entry name" value="Winged helix-like DNA-binding domain superfamily/Winged helix DNA-binding domain"/>
    <property type="match status" value="1"/>
</dbReference>
<keyword evidence="1 5" id="KW-0678">Repressor</keyword>
<dbReference type="Gene3D" id="3.30.390.60">
    <property type="entry name" value="Heat-inducible transcription repressor hrca homolog, domain 3"/>
    <property type="match status" value="1"/>
</dbReference>
<dbReference type="PANTHER" id="PTHR34824:SF1">
    <property type="entry name" value="HEAT-INDUCIBLE TRANSCRIPTION REPRESSOR HRCA"/>
    <property type="match status" value="1"/>
</dbReference>
<comment type="similarity">
    <text evidence="5">Belongs to the HrcA family.</text>
</comment>
<reference evidence="8" key="1">
    <citation type="submission" date="2020-10" db="EMBL/GenBank/DDBJ databases">
        <authorList>
            <person name="Gilroy R."/>
        </authorList>
    </citation>
    <scope>NUCLEOTIDE SEQUENCE</scope>
    <source>
        <strain evidence="8">ChiW17-6978</strain>
    </source>
</reference>
<dbReference type="InterPro" id="IPR021153">
    <property type="entry name" value="HrcA_C"/>
</dbReference>
<organism evidence="8 9">
    <name type="scientific">Candidatus Pelethenecus faecipullorum</name>
    <dbReference type="NCBI Taxonomy" id="2840900"/>
    <lineage>
        <taxon>Bacteria</taxon>
        <taxon>Bacillati</taxon>
        <taxon>Mycoplasmatota</taxon>
        <taxon>Mollicutes</taxon>
        <taxon>Candidatus Pelethenecus</taxon>
    </lineage>
</organism>
<dbReference type="InterPro" id="IPR023120">
    <property type="entry name" value="WHTH_transcript_rep_HrcA_IDD"/>
</dbReference>
<comment type="function">
    <text evidence="5">Negative regulator of class I heat shock genes (grpE-dnaK-dnaJ and groELS operons). Prevents heat-shock induction of these operons.</text>
</comment>
<keyword evidence="4 5" id="KW-0804">Transcription</keyword>
<dbReference type="InterPro" id="IPR036390">
    <property type="entry name" value="WH_DNA-bd_sf"/>
</dbReference>
<keyword evidence="3 5" id="KW-0346">Stress response</keyword>
<dbReference type="HAMAP" id="MF_00081">
    <property type="entry name" value="HrcA"/>
    <property type="match status" value="1"/>
</dbReference>
<dbReference type="SUPFAM" id="SSF55781">
    <property type="entry name" value="GAF domain-like"/>
    <property type="match status" value="1"/>
</dbReference>
<gene>
    <name evidence="5 8" type="primary">hrcA</name>
    <name evidence="8" type="ORF">IAD46_05010</name>
</gene>
<evidence type="ECO:0000256" key="3">
    <source>
        <dbReference type="ARBA" id="ARBA00023016"/>
    </source>
</evidence>
<dbReference type="EMBL" id="DVLF01000157">
    <property type="protein sequence ID" value="HIT50367.1"/>
    <property type="molecule type" value="Genomic_DNA"/>
</dbReference>
<dbReference type="PANTHER" id="PTHR34824">
    <property type="entry name" value="HEAT-INDUCIBLE TRANSCRIPTION REPRESSOR HRCA"/>
    <property type="match status" value="1"/>
</dbReference>
<protein>
    <recommendedName>
        <fullName evidence="5">Heat-inducible transcription repressor HrcA</fullName>
    </recommendedName>
</protein>
<dbReference type="GO" id="GO:0003677">
    <property type="term" value="F:DNA binding"/>
    <property type="evidence" value="ECO:0007669"/>
    <property type="project" value="InterPro"/>
</dbReference>
<evidence type="ECO:0000256" key="1">
    <source>
        <dbReference type="ARBA" id="ARBA00022491"/>
    </source>
</evidence>
<dbReference type="AlphaFoldDB" id="A0A9D1GR48"/>
<comment type="caution">
    <text evidence="8">The sequence shown here is derived from an EMBL/GenBank/DDBJ whole genome shotgun (WGS) entry which is preliminary data.</text>
</comment>
<dbReference type="InterPro" id="IPR001034">
    <property type="entry name" value="DeoR_HTH"/>
</dbReference>
<dbReference type="NCBIfam" id="TIGR00331">
    <property type="entry name" value="hrcA"/>
    <property type="match status" value="1"/>
</dbReference>
<keyword evidence="2 5" id="KW-0805">Transcription regulation</keyword>
<dbReference type="InterPro" id="IPR036388">
    <property type="entry name" value="WH-like_DNA-bd_sf"/>
</dbReference>
<dbReference type="Proteomes" id="UP000886758">
    <property type="component" value="Unassembled WGS sequence"/>
</dbReference>
<evidence type="ECO:0000256" key="2">
    <source>
        <dbReference type="ARBA" id="ARBA00023015"/>
    </source>
</evidence>
<dbReference type="GO" id="GO:0045892">
    <property type="term" value="P:negative regulation of DNA-templated transcription"/>
    <property type="evidence" value="ECO:0007669"/>
    <property type="project" value="UniProtKB-UniRule"/>
</dbReference>
<dbReference type="InterPro" id="IPR002571">
    <property type="entry name" value="HrcA"/>
</dbReference>
<dbReference type="Pfam" id="PF01628">
    <property type="entry name" value="HrcA"/>
    <property type="match status" value="1"/>
</dbReference>
<dbReference type="GO" id="GO:0003700">
    <property type="term" value="F:DNA-binding transcription factor activity"/>
    <property type="evidence" value="ECO:0007669"/>
    <property type="project" value="InterPro"/>
</dbReference>
<feature type="domain" description="Heat-inducible transcription repressor HrcA C-terminal" evidence="6">
    <location>
        <begin position="104"/>
        <end position="322"/>
    </location>
</feature>
<dbReference type="SUPFAM" id="SSF46785">
    <property type="entry name" value="Winged helix' DNA-binding domain"/>
    <property type="match status" value="1"/>
</dbReference>
<dbReference type="Pfam" id="PF08220">
    <property type="entry name" value="HTH_DeoR"/>
    <property type="match status" value="1"/>
</dbReference>
<evidence type="ECO:0000313" key="8">
    <source>
        <dbReference type="EMBL" id="HIT50367.1"/>
    </source>
</evidence>
<feature type="domain" description="HTH deoR-type" evidence="7">
    <location>
        <begin position="13"/>
        <end position="59"/>
    </location>
</feature>
<sequence>MLSDRQKLILKAIIEEYVNNNEPVGSKALTEKPYLDFSSATIRYDMQSLEENGYLEKTHTSSGRIPSQAGYRYYVDHLIIRDNQVTEYFKYLDEILDNPHLSKEDALKKITAFLSELTGYYSIVLGSSTDFAKVMKMEIVPLSEKEAVMLIVTNSGAVQSQKITIPSGYHLDDLLRIIQLFDNAMYDHSVYEIKEVLSKEAAKPRIRQMVDFRDDILNFMIKGFSRFSNTETYESGLSRLFNQPEFQDYQVMQKILKAIDEEAMKDVADTSEGALKIHIGSENKNSGLKDCSIISIPYYIDDNEYGTIILVGPTRMNYRGVIPLLEYVAKSMPKLYNR</sequence>
<name>A0A9D1GR48_9MOLU</name>
<dbReference type="Gene3D" id="3.30.450.40">
    <property type="match status" value="1"/>
</dbReference>
<dbReference type="InterPro" id="IPR029016">
    <property type="entry name" value="GAF-like_dom_sf"/>
</dbReference>
<evidence type="ECO:0000256" key="5">
    <source>
        <dbReference type="HAMAP-Rule" id="MF_00081"/>
    </source>
</evidence>
<dbReference type="PIRSF" id="PIRSF005485">
    <property type="entry name" value="HrcA"/>
    <property type="match status" value="1"/>
</dbReference>
<proteinExistence type="inferred from homology"/>
<evidence type="ECO:0000256" key="4">
    <source>
        <dbReference type="ARBA" id="ARBA00023163"/>
    </source>
</evidence>
<evidence type="ECO:0000259" key="7">
    <source>
        <dbReference type="Pfam" id="PF08220"/>
    </source>
</evidence>
<evidence type="ECO:0000259" key="6">
    <source>
        <dbReference type="Pfam" id="PF01628"/>
    </source>
</evidence>